<evidence type="ECO:0000256" key="2">
    <source>
        <dbReference type="ARBA" id="ARBA00022525"/>
    </source>
</evidence>
<feature type="signal peptide" evidence="5">
    <location>
        <begin position="1"/>
        <end position="16"/>
    </location>
</feature>
<dbReference type="SMART" id="SM00121">
    <property type="entry name" value="IB"/>
    <property type="match status" value="1"/>
</dbReference>
<evidence type="ECO:0000256" key="5">
    <source>
        <dbReference type="SAM" id="SignalP"/>
    </source>
</evidence>
<evidence type="ECO:0000313" key="7">
    <source>
        <dbReference type="EMBL" id="JAW07069.1"/>
    </source>
</evidence>
<comment type="subcellular location">
    <subcellularLocation>
        <location evidence="1">Secreted</location>
    </subcellularLocation>
</comment>
<dbReference type="Pfam" id="PF00219">
    <property type="entry name" value="IGFBP"/>
    <property type="match status" value="1"/>
</dbReference>
<sequence length="102" mass="11287">MYRLAILSAFVVSVYSFSCPCWNWQEEDKVKYCPPAPTDCPLGITTDMCGCCSECYKVEGELCGGMWGMLGKCGEGLTCEEIQQSNPGDFYDVYMDGVCKSI</sequence>
<evidence type="ECO:0000256" key="3">
    <source>
        <dbReference type="ARBA" id="ARBA00022729"/>
    </source>
</evidence>
<feature type="domain" description="IGFBP N-terminal" evidence="6">
    <location>
        <begin position="15"/>
        <end position="93"/>
    </location>
</feature>
<evidence type="ECO:0000259" key="6">
    <source>
        <dbReference type="PROSITE" id="PS51323"/>
    </source>
</evidence>
<reference evidence="7" key="1">
    <citation type="submission" date="2016-10" db="EMBL/GenBank/DDBJ databases">
        <title>Venom proteomic and venom gland transcriptomic analyses of the scorpion Megacormus gertschi Diaz-Najera, 1966 (Scorpiones: Euscorpiidae: Megacorminae).</title>
        <authorList>
            <person name="Santibanez-Lopez C.E."/>
            <person name="Cid-Uribe J.I."/>
            <person name="Zamudio F.Z."/>
            <person name="Batista C.V."/>
            <person name="Ortiz E."/>
            <person name="Possani L.D."/>
        </authorList>
    </citation>
    <scope>NUCLEOTIDE SEQUENCE</scope>
    <source>
        <tissue evidence="7">Venom gland</tissue>
    </source>
</reference>
<dbReference type="GO" id="GO:0009966">
    <property type="term" value="P:regulation of signal transduction"/>
    <property type="evidence" value="ECO:0007669"/>
    <property type="project" value="TreeGrafter"/>
</dbReference>
<dbReference type="InterPro" id="IPR000867">
    <property type="entry name" value="IGFBP-like"/>
</dbReference>
<accession>A0A224XBI2</accession>
<dbReference type="EMBL" id="GFBG01000098">
    <property type="protein sequence ID" value="JAW07069.1"/>
    <property type="molecule type" value="Transcribed_RNA"/>
</dbReference>
<dbReference type="InterPro" id="IPR011390">
    <property type="entry name" value="IGFBP_rP_mac25"/>
</dbReference>
<dbReference type="SUPFAM" id="SSF57184">
    <property type="entry name" value="Growth factor receptor domain"/>
    <property type="match status" value="1"/>
</dbReference>
<evidence type="ECO:0000256" key="4">
    <source>
        <dbReference type="ARBA" id="ARBA00023157"/>
    </source>
</evidence>
<feature type="chain" id="PRO_5012827222" evidence="5">
    <location>
        <begin position="17"/>
        <end position="102"/>
    </location>
</feature>
<proteinExistence type="predicted"/>
<dbReference type="GO" id="GO:0001558">
    <property type="term" value="P:regulation of cell growth"/>
    <property type="evidence" value="ECO:0007669"/>
    <property type="project" value="InterPro"/>
</dbReference>
<keyword evidence="2" id="KW-0964">Secreted</keyword>
<dbReference type="PROSITE" id="PS51323">
    <property type="entry name" value="IGFBP_N_2"/>
    <property type="match status" value="1"/>
</dbReference>
<dbReference type="GO" id="GO:0005576">
    <property type="term" value="C:extracellular region"/>
    <property type="evidence" value="ECO:0007669"/>
    <property type="project" value="UniProtKB-SubCell"/>
</dbReference>
<dbReference type="PANTHER" id="PTHR14186:SF20">
    <property type="entry name" value="CYSTEINE-RICH MOTOR NEURON 1 PROTEIN-LIKE"/>
    <property type="match status" value="1"/>
</dbReference>
<protein>
    <submittedName>
        <fullName evidence="7">Putative venom gland protein</fullName>
    </submittedName>
</protein>
<dbReference type="AlphaFoldDB" id="A0A224XBI2"/>
<dbReference type="GO" id="GO:0005520">
    <property type="term" value="F:insulin-like growth factor binding"/>
    <property type="evidence" value="ECO:0007669"/>
    <property type="project" value="InterPro"/>
</dbReference>
<evidence type="ECO:0000256" key="1">
    <source>
        <dbReference type="ARBA" id="ARBA00004613"/>
    </source>
</evidence>
<dbReference type="Gene3D" id="4.10.40.20">
    <property type="match status" value="1"/>
</dbReference>
<keyword evidence="3 5" id="KW-0732">Signal</keyword>
<dbReference type="PANTHER" id="PTHR14186">
    <property type="entry name" value="INSULIN-LIKE GROWTH FACTOR BINDING PROTEIN-RELATED"/>
    <property type="match status" value="1"/>
</dbReference>
<organism evidence="7">
    <name type="scientific">Megacormus gertschi</name>
    <dbReference type="NCBI Taxonomy" id="1843536"/>
    <lineage>
        <taxon>Eukaryota</taxon>
        <taxon>Metazoa</taxon>
        <taxon>Ecdysozoa</taxon>
        <taxon>Arthropoda</taxon>
        <taxon>Chelicerata</taxon>
        <taxon>Arachnida</taxon>
        <taxon>Scorpiones</taxon>
        <taxon>Iurida</taxon>
        <taxon>Chactoidea</taxon>
        <taxon>Euscorpiidae</taxon>
        <taxon>Megacorminae</taxon>
        <taxon>Megacormini</taxon>
        <taxon>Megacormus</taxon>
    </lineage>
</organism>
<keyword evidence="4" id="KW-1015">Disulfide bond</keyword>
<name>A0A224XBI2_9SCOR</name>
<dbReference type="InterPro" id="IPR009030">
    <property type="entry name" value="Growth_fac_rcpt_cys_sf"/>
</dbReference>